<dbReference type="SUPFAM" id="SSF53850">
    <property type="entry name" value="Periplasmic binding protein-like II"/>
    <property type="match status" value="1"/>
</dbReference>
<dbReference type="Proteomes" id="UP001149314">
    <property type="component" value="Unassembled WGS sequence"/>
</dbReference>
<evidence type="ECO:0000259" key="4">
    <source>
        <dbReference type="Pfam" id="PF00496"/>
    </source>
</evidence>
<evidence type="ECO:0000256" key="3">
    <source>
        <dbReference type="ARBA" id="ARBA00022729"/>
    </source>
</evidence>
<protein>
    <submittedName>
        <fullName evidence="5">ABC transporter substrate-binding protein</fullName>
    </submittedName>
</protein>
<feature type="domain" description="Solute-binding protein family 5" evidence="4">
    <location>
        <begin position="26"/>
        <end position="124"/>
    </location>
</feature>
<dbReference type="EMBL" id="JAOURS010000372">
    <property type="protein sequence ID" value="MDC6641821.1"/>
    <property type="molecule type" value="Genomic_DNA"/>
</dbReference>
<comment type="caution">
    <text evidence="5">The sequence shown here is derived from an EMBL/GenBank/DDBJ whole genome shotgun (WGS) entry which is preliminary data.</text>
</comment>
<keyword evidence="3" id="KW-0732">Signal</keyword>
<dbReference type="PANTHER" id="PTHR30290">
    <property type="entry name" value="PERIPLASMIC BINDING COMPONENT OF ABC TRANSPORTER"/>
    <property type="match status" value="1"/>
</dbReference>
<evidence type="ECO:0000256" key="2">
    <source>
        <dbReference type="ARBA" id="ARBA00022448"/>
    </source>
</evidence>
<evidence type="ECO:0000256" key="1">
    <source>
        <dbReference type="ARBA" id="ARBA00005695"/>
    </source>
</evidence>
<comment type="similarity">
    <text evidence="1">Belongs to the bacterial solute-binding protein 5 family.</text>
</comment>
<name>A0A9X3YGX5_9ENTR</name>
<keyword evidence="2" id="KW-0813">Transport</keyword>
<dbReference type="GO" id="GO:1904680">
    <property type="term" value="F:peptide transmembrane transporter activity"/>
    <property type="evidence" value="ECO:0007669"/>
    <property type="project" value="TreeGrafter"/>
</dbReference>
<accession>A0A9X3YGX5</accession>
<sequence length="128" mass="13995">LATYIFPMDSDFYTGETDDGNDKAEIVKAGNSFASRNVSGTGPFILTDRRQGVRVDFERFDDYWDTETEGNVSEIVLTPIAENASRVAALLSGGVDFIDAVPPNDLDRVRDADGVNLIEIDGTRIIGF</sequence>
<feature type="non-terminal residue" evidence="5">
    <location>
        <position position="1"/>
    </location>
</feature>
<dbReference type="GO" id="GO:0015833">
    <property type="term" value="P:peptide transport"/>
    <property type="evidence" value="ECO:0007669"/>
    <property type="project" value="TreeGrafter"/>
</dbReference>
<dbReference type="InterPro" id="IPR000914">
    <property type="entry name" value="SBP_5_dom"/>
</dbReference>
<dbReference type="InterPro" id="IPR039424">
    <property type="entry name" value="SBP_5"/>
</dbReference>
<organism evidence="5 6">
    <name type="scientific">Leclercia adecarboxylata</name>
    <dbReference type="NCBI Taxonomy" id="83655"/>
    <lineage>
        <taxon>Bacteria</taxon>
        <taxon>Pseudomonadati</taxon>
        <taxon>Pseudomonadota</taxon>
        <taxon>Gammaproteobacteria</taxon>
        <taxon>Enterobacterales</taxon>
        <taxon>Enterobacteriaceae</taxon>
        <taxon>Leclercia</taxon>
    </lineage>
</organism>
<proteinExistence type="inferred from homology"/>
<feature type="non-terminal residue" evidence="5">
    <location>
        <position position="128"/>
    </location>
</feature>
<dbReference type="Gene3D" id="3.40.190.10">
    <property type="entry name" value="Periplasmic binding protein-like II"/>
    <property type="match status" value="1"/>
</dbReference>
<reference evidence="5" key="1">
    <citation type="journal article" date="2023" name="Genes Genomics">
        <title>Genomic insights of Leclercia adecarboxylata strains linked to an outbreak in public hospitals in Mexico.</title>
        <authorList>
            <person name="Barrios-Villa E."/>
            <person name="Pacheco-Flores B."/>
            <person name="Lozano-Zarain P."/>
            <person name="Del Campo-Ortega R."/>
            <person name="de Jesus Ascencio-Montiel I."/>
            <person name="Gonzalez-Leon M."/>
            <person name="Camorlinga-Ponce M."/>
            <person name="Gaytan Cervantes F.J."/>
            <person name="Gonzalez Torres C."/>
            <person name="Aguilar E."/>
            <person name="Gonzalez Ibarra J."/>
            <person name="Torres Lopez F.J."/>
            <person name="Rosas-Vargas H."/>
            <person name="Gonzalez-Bonilla C.R."/>
            <person name="Del Carmen Rocha-Gracia R."/>
        </authorList>
    </citation>
    <scope>NUCLEOTIDE SEQUENCE</scope>
    <source>
        <strain evidence="5">Lac40</strain>
    </source>
</reference>
<evidence type="ECO:0000313" key="6">
    <source>
        <dbReference type="Proteomes" id="UP001149314"/>
    </source>
</evidence>
<dbReference type="Pfam" id="PF00496">
    <property type="entry name" value="SBP_bac_5"/>
    <property type="match status" value="1"/>
</dbReference>
<evidence type="ECO:0000313" key="5">
    <source>
        <dbReference type="EMBL" id="MDC6641821.1"/>
    </source>
</evidence>
<dbReference type="AlphaFoldDB" id="A0A9X3YGX5"/>
<dbReference type="RefSeq" id="WP_272733757.1">
    <property type="nucleotide sequence ID" value="NZ_JAOURS010000372.1"/>
</dbReference>
<dbReference type="PANTHER" id="PTHR30290:SF9">
    <property type="entry name" value="OLIGOPEPTIDE-BINDING PROTEIN APPA"/>
    <property type="match status" value="1"/>
</dbReference>
<gene>
    <name evidence="5" type="ORF">OEZ79_27050</name>
</gene>